<gene>
    <name evidence="7" type="ORF">MNBD_GAMMA24-2040</name>
</gene>
<dbReference type="EMBL" id="UOFZ01000076">
    <property type="protein sequence ID" value="VAX12951.1"/>
    <property type="molecule type" value="Genomic_DNA"/>
</dbReference>
<evidence type="ECO:0000256" key="4">
    <source>
        <dbReference type="ARBA" id="ARBA00022989"/>
    </source>
</evidence>
<dbReference type="InterPro" id="IPR003400">
    <property type="entry name" value="ExbD"/>
</dbReference>
<evidence type="ECO:0000256" key="5">
    <source>
        <dbReference type="ARBA" id="ARBA00023136"/>
    </source>
</evidence>
<name>A0A3B1BEU9_9ZZZZ</name>
<organism evidence="7">
    <name type="scientific">hydrothermal vent metagenome</name>
    <dbReference type="NCBI Taxonomy" id="652676"/>
    <lineage>
        <taxon>unclassified sequences</taxon>
        <taxon>metagenomes</taxon>
        <taxon>ecological metagenomes</taxon>
    </lineage>
</organism>
<evidence type="ECO:0000313" key="7">
    <source>
        <dbReference type="EMBL" id="VAX12951.1"/>
    </source>
</evidence>
<keyword evidence="5 6" id="KW-0472">Membrane</keyword>
<evidence type="ECO:0000256" key="6">
    <source>
        <dbReference type="SAM" id="Phobius"/>
    </source>
</evidence>
<keyword evidence="4 6" id="KW-1133">Transmembrane helix</keyword>
<accession>A0A3B1BEU9</accession>
<evidence type="ECO:0000256" key="3">
    <source>
        <dbReference type="ARBA" id="ARBA00022692"/>
    </source>
</evidence>
<proteinExistence type="predicted"/>
<comment type="subcellular location">
    <subcellularLocation>
        <location evidence="1">Cell membrane</location>
        <topology evidence="1">Single-pass membrane protein</topology>
    </subcellularLocation>
</comment>
<dbReference type="Pfam" id="PF02472">
    <property type="entry name" value="ExbD"/>
    <property type="match status" value="1"/>
</dbReference>
<dbReference type="GO" id="GO:0005886">
    <property type="term" value="C:plasma membrane"/>
    <property type="evidence" value="ECO:0007669"/>
    <property type="project" value="UniProtKB-SubCell"/>
</dbReference>
<keyword evidence="3 6" id="KW-0812">Transmembrane</keyword>
<evidence type="ECO:0000256" key="1">
    <source>
        <dbReference type="ARBA" id="ARBA00004162"/>
    </source>
</evidence>
<sequence>MKDSRRIKRIIRHHQRGQNSTASLNMVSLMDIFTILVFFLLVSSTDSEILPTPKAVNLPESSAEKLPMQTLVIMVNGRDIRINDKIIVPVKQVMANQKTSIPALRQALNDYRKGVSSRTVKINRSAVTIMGDRKIPYKLLKKIMLTCAGSKFTHISLAVLKKSAGGI</sequence>
<protein>
    <submittedName>
        <fullName evidence="7">Sigma-70 factor</fullName>
    </submittedName>
</protein>
<evidence type="ECO:0000256" key="2">
    <source>
        <dbReference type="ARBA" id="ARBA00022475"/>
    </source>
</evidence>
<dbReference type="AlphaFoldDB" id="A0A3B1BEU9"/>
<keyword evidence="2" id="KW-1003">Cell membrane</keyword>
<feature type="transmembrane region" description="Helical" evidence="6">
    <location>
        <begin position="21"/>
        <end position="42"/>
    </location>
</feature>
<dbReference type="GO" id="GO:0022857">
    <property type="term" value="F:transmembrane transporter activity"/>
    <property type="evidence" value="ECO:0007669"/>
    <property type="project" value="InterPro"/>
</dbReference>
<dbReference type="PANTHER" id="PTHR30558:SF3">
    <property type="entry name" value="BIOPOLYMER TRANSPORT PROTEIN EXBD-RELATED"/>
    <property type="match status" value="1"/>
</dbReference>
<dbReference type="PANTHER" id="PTHR30558">
    <property type="entry name" value="EXBD MEMBRANE COMPONENT OF PMF-DRIVEN MACROMOLECULE IMPORT SYSTEM"/>
    <property type="match status" value="1"/>
</dbReference>
<reference evidence="7" key="1">
    <citation type="submission" date="2018-06" db="EMBL/GenBank/DDBJ databases">
        <authorList>
            <person name="Zhirakovskaya E."/>
        </authorList>
    </citation>
    <scope>NUCLEOTIDE SEQUENCE</scope>
</reference>